<feature type="region of interest" description="Disordered" evidence="1">
    <location>
        <begin position="10"/>
        <end position="44"/>
    </location>
</feature>
<protein>
    <submittedName>
        <fullName evidence="2">Uncharacterized protein</fullName>
    </submittedName>
</protein>
<evidence type="ECO:0000313" key="3">
    <source>
        <dbReference type="Proteomes" id="UP001054945"/>
    </source>
</evidence>
<dbReference type="AlphaFoldDB" id="A0AAV4T9R9"/>
<keyword evidence="3" id="KW-1185">Reference proteome</keyword>
<gene>
    <name evidence="2" type="ORF">CEXT_308291</name>
</gene>
<proteinExistence type="predicted"/>
<organism evidence="2 3">
    <name type="scientific">Caerostris extrusa</name>
    <name type="common">Bark spider</name>
    <name type="synonym">Caerostris bankana</name>
    <dbReference type="NCBI Taxonomy" id="172846"/>
    <lineage>
        <taxon>Eukaryota</taxon>
        <taxon>Metazoa</taxon>
        <taxon>Ecdysozoa</taxon>
        <taxon>Arthropoda</taxon>
        <taxon>Chelicerata</taxon>
        <taxon>Arachnida</taxon>
        <taxon>Araneae</taxon>
        <taxon>Araneomorphae</taxon>
        <taxon>Entelegynae</taxon>
        <taxon>Araneoidea</taxon>
        <taxon>Araneidae</taxon>
        <taxon>Caerostris</taxon>
    </lineage>
</organism>
<evidence type="ECO:0000256" key="1">
    <source>
        <dbReference type="SAM" id="MobiDB-lite"/>
    </source>
</evidence>
<name>A0AAV4T9R9_CAEEX</name>
<sequence>MYFCVFVQGASSEGASASSSHRRRVNVSGSMSPKDGALSPVDGGPDVFVHQKLYPLKKKRGKEQGFLRQSYPKKKINHIRFIHNDIDRKN</sequence>
<reference evidence="2 3" key="1">
    <citation type="submission" date="2021-06" db="EMBL/GenBank/DDBJ databases">
        <title>Caerostris extrusa draft genome.</title>
        <authorList>
            <person name="Kono N."/>
            <person name="Arakawa K."/>
        </authorList>
    </citation>
    <scope>NUCLEOTIDE SEQUENCE [LARGE SCALE GENOMIC DNA]</scope>
</reference>
<dbReference type="Proteomes" id="UP001054945">
    <property type="component" value="Unassembled WGS sequence"/>
</dbReference>
<dbReference type="EMBL" id="BPLR01010910">
    <property type="protein sequence ID" value="GIY42934.1"/>
    <property type="molecule type" value="Genomic_DNA"/>
</dbReference>
<comment type="caution">
    <text evidence="2">The sequence shown here is derived from an EMBL/GenBank/DDBJ whole genome shotgun (WGS) entry which is preliminary data.</text>
</comment>
<evidence type="ECO:0000313" key="2">
    <source>
        <dbReference type="EMBL" id="GIY42934.1"/>
    </source>
</evidence>
<feature type="compositionally biased region" description="Low complexity" evidence="1">
    <location>
        <begin position="10"/>
        <end position="19"/>
    </location>
</feature>
<accession>A0AAV4T9R9</accession>